<proteinExistence type="predicted"/>
<evidence type="ECO:0000313" key="2">
    <source>
        <dbReference type="EMBL" id="ETE57282.1"/>
    </source>
</evidence>
<name>V8N6U2_OPHHA</name>
<dbReference type="EMBL" id="AZIM01008935">
    <property type="protein sequence ID" value="ETE57282.1"/>
    <property type="molecule type" value="Genomic_DNA"/>
</dbReference>
<feature type="compositionally biased region" description="Basic and acidic residues" evidence="1">
    <location>
        <begin position="88"/>
        <end position="101"/>
    </location>
</feature>
<feature type="non-terminal residue" evidence="2">
    <location>
        <position position="1"/>
    </location>
</feature>
<evidence type="ECO:0000313" key="3">
    <source>
        <dbReference type="Proteomes" id="UP000018936"/>
    </source>
</evidence>
<accession>V8N6U2</accession>
<feature type="compositionally biased region" description="Basic residues" evidence="1">
    <location>
        <begin position="102"/>
        <end position="126"/>
    </location>
</feature>
<keyword evidence="3" id="KW-1185">Reference proteome</keyword>
<dbReference type="Proteomes" id="UP000018936">
    <property type="component" value="Unassembled WGS sequence"/>
</dbReference>
<feature type="compositionally biased region" description="Basic and acidic residues" evidence="1">
    <location>
        <begin position="142"/>
        <end position="172"/>
    </location>
</feature>
<dbReference type="AlphaFoldDB" id="V8N6U2"/>
<gene>
    <name evidence="2" type="ORF">L345_17005</name>
</gene>
<reference evidence="2 3" key="1">
    <citation type="journal article" date="2013" name="Proc. Natl. Acad. Sci. U.S.A.">
        <title>The king cobra genome reveals dynamic gene evolution and adaptation in the snake venom system.</title>
        <authorList>
            <person name="Vonk F.J."/>
            <person name="Casewell N.R."/>
            <person name="Henkel C.V."/>
            <person name="Heimberg A.M."/>
            <person name="Jansen H.J."/>
            <person name="McCleary R.J."/>
            <person name="Kerkkamp H.M."/>
            <person name="Vos R.A."/>
            <person name="Guerreiro I."/>
            <person name="Calvete J.J."/>
            <person name="Wuster W."/>
            <person name="Woods A.E."/>
            <person name="Logan J.M."/>
            <person name="Harrison R.A."/>
            <person name="Castoe T.A."/>
            <person name="de Koning A.P."/>
            <person name="Pollock D.D."/>
            <person name="Yandell M."/>
            <person name="Calderon D."/>
            <person name="Renjifo C."/>
            <person name="Currier R.B."/>
            <person name="Salgado D."/>
            <person name="Pla D."/>
            <person name="Sanz L."/>
            <person name="Hyder A.S."/>
            <person name="Ribeiro J.M."/>
            <person name="Arntzen J.W."/>
            <person name="van den Thillart G.E."/>
            <person name="Boetzer M."/>
            <person name="Pirovano W."/>
            <person name="Dirks R.P."/>
            <person name="Spaink H.P."/>
            <person name="Duboule D."/>
            <person name="McGlinn E."/>
            <person name="Kini R.M."/>
            <person name="Richardson M.K."/>
        </authorList>
    </citation>
    <scope>NUCLEOTIDE SEQUENCE</scope>
    <source>
        <tissue evidence="2">Blood</tissue>
    </source>
</reference>
<feature type="region of interest" description="Disordered" evidence="1">
    <location>
        <begin position="79"/>
        <end position="179"/>
    </location>
</feature>
<comment type="caution">
    <text evidence="2">The sequence shown here is derived from an EMBL/GenBank/DDBJ whole genome shotgun (WGS) entry which is preliminary data.</text>
</comment>
<sequence length="179" mass="21044">MTVGITHRARQQAIFLPGGHLPRSPWQRTQLRGGVFKLCDSSGGLWQEERKWGGGVKLSRELGWGALCYANTVCLNLGRPARRKREGRMKGEMKKEEEKKGREGRKKRKEGRKERKRKERDRKKKGREREKRESIAGRQVRRKEGGREGRRMERKERKKEKREGRIERREGELCGQAGR</sequence>
<protein>
    <submittedName>
        <fullName evidence="2">Uncharacterized protein</fullName>
    </submittedName>
</protein>
<evidence type="ECO:0000256" key="1">
    <source>
        <dbReference type="SAM" id="MobiDB-lite"/>
    </source>
</evidence>
<organism evidence="2 3">
    <name type="scientific">Ophiophagus hannah</name>
    <name type="common">King cobra</name>
    <name type="synonym">Naja hannah</name>
    <dbReference type="NCBI Taxonomy" id="8665"/>
    <lineage>
        <taxon>Eukaryota</taxon>
        <taxon>Metazoa</taxon>
        <taxon>Chordata</taxon>
        <taxon>Craniata</taxon>
        <taxon>Vertebrata</taxon>
        <taxon>Euteleostomi</taxon>
        <taxon>Lepidosauria</taxon>
        <taxon>Squamata</taxon>
        <taxon>Bifurcata</taxon>
        <taxon>Unidentata</taxon>
        <taxon>Episquamata</taxon>
        <taxon>Toxicofera</taxon>
        <taxon>Serpentes</taxon>
        <taxon>Colubroidea</taxon>
        <taxon>Elapidae</taxon>
        <taxon>Elapinae</taxon>
        <taxon>Ophiophagus</taxon>
    </lineage>
</organism>